<feature type="region of interest" description="Disordered" evidence="1">
    <location>
        <begin position="53"/>
        <end position="76"/>
    </location>
</feature>
<evidence type="ECO:0000313" key="3">
    <source>
        <dbReference type="Proteomes" id="UP000230423"/>
    </source>
</evidence>
<name>A0A2G9TKJ5_TELCI</name>
<reference evidence="2 3" key="1">
    <citation type="submission" date="2015-09" db="EMBL/GenBank/DDBJ databases">
        <title>Draft genome of the parasitic nematode Teladorsagia circumcincta isolate WARC Sus (inbred).</title>
        <authorList>
            <person name="Mitreva M."/>
        </authorList>
    </citation>
    <scope>NUCLEOTIDE SEQUENCE [LARGE SCALE GENOMIC DNA]</scope>
    <source>
        <strain evidence="2 3">S</strain>
    </source>
</reference>
<dbReference type="EMBL" id="KZ360955">
    <property type="protein sequence ID" value="PIO58499.1"/>
    <property type="molecule type" value="Genomic_DNA"/>
</dbReference>
<feature type="region of interest" description="Disordered" evidence="1">
    <location>
        <begin position="103"/>
        <end position="122"/>
    </location>
</feature>
<accession>A0A2G9TKJ5</accession>
<sequence length="122" mass="14668">MYARNAALWNLLSRLVRQRPPRGTARPPLVHVITHRIEKAQQREILKRTAIMRRRRNNGKLNEKKRSLRNNRRKSPRRKFVLAFLTSLARERKPMRPLVESVKTRIQTRRQSRSMIPVRHAH</sequence>
<dbReference type="Proteomes" id="UP000230423">
    <property type="component" value="Unassembled WGS sequence"/>
</dbReference>
<evidence type="ECO:0000313" key="2">
    <source>
        <dbReference type="EMBL" id="PIO58499.1"/>
    </source>
</evidence>
<dbReference type="AlphaFoldDB" id="A0A2G9TKJ5"/>
<protein>
    <submittedName>
        <fullName evidence="2">Uncharacterized protein</fullName>
    </submittedName>
</protein>
<proteinExistence type="predicted"/>
<keyword evidence="3" id="KW-1185">Reference proteome</keyword>
<gene>
    <name evidence="2" type="ORF">TELCIR_20065</name>
</gene>
<feature type="compositionally biased region" description="Basic residues" evidence="1">
    <location>
        <begin position="66"/>
        <end position="76"/>
    </location>
</feature>
<organism evidence="2 3">
    <name type="scientific">Teladorsagia circumcincta</name>
    <name type="common">Brown stomach worm</name>
    <name type="synonym">Ostertagia circumcincta</name>
    <dbReference type="NCBI Taxonomy" id="45464"/>
    <lineage>
        <taxon>Eukaryota</taxon>
        <taxon>Metazoa</taxon>
        <taxon>Ecdysozoa</taxon>
        <taxon>Nematoda</taxon>
        <taxon>Chromadorea</taxon>
        <taxon>Rhabditida</taxon>
        <taxon>Rhabditina</taxon>
        <taxon>Rhabditomorpha</taxon>
        <taxon>Strongyloidea</taxon>
        <taxon>Trichostrongylidae</taxon>
        <taxon>Teladorsagia</taxon>
    </lineage>
</organism>
<evidence type="ECO:0000256" key="1">
    <source>
        <dbReference type="SAM" id="MobiDB-lite"/>
    </source>
</evidence>